<dbReference type="InterPro" id="IPR050109">
    <property type="entry name" value="HTH-type_TetR-like_transc_reg"/>
</dbReference>
<keyword evidence="7" id="KW-1185">Reference proteome</keyword>
<keyword evidence="2 4" id="KW-0238">DNA-binding</keyword>
<evidence type="ECO:0000256" key="4">
    <source>
        <dbReference type="PROSITE-ProRule" id="PRU00335"/>
    </source>
</evidence>
<feature type="DNA-binding region" description="H-T-H motif" evidence="4">
    <location>
        <begin position="16"/>
        <end position="35"/>
    </location>
</feature>
<dbReference type="EMBL" id="BAABLW010000003">
    <property type="protein sequence ID" value="GAA4914735.1"/>
    <property type="molecule type" value="Genomic_DNA"/>
</dbReference>
<evidence type="ECO:0000256" key="2">
    <source>
        <dbReference type="ARBA" id="ARBA00023125"/>
    </source>
</evidence>
<dbReference type="Proteomes" id="UP001500368">
    <property type="component" value="Unassembled WGS sequence"/>
</dbReference>
<reference evidence="7" key="1">
    <citation type="journal article" date="2019" name="Int. J. Syst. Evol. Microbiol.">
        <title>The Global Catalogue of Microorganisms (GCM) 10K type strain sequencing project: providing services to taxonomists for standard genome sequencing and annotation.</title>
        <authorList>
            <consortium name="The Broad Institute Genomics Platform"/>
            <consortium name="The Broad Institute Genome Sequencing Center for Infectious Disease"/>
            <person name="Wu L."/>
            <person name="Ma J."/>
        </authorList>
    </citation>
    <scope>NUCLEOTIDE SEQUENCE [LARGE SCALE GENOMIC DNA]</scope>
    <source>
        <strain evidence="7">JCM 19129</strain>
    </source>
</reference>
<dbReference type="PANTHER" id="PTHR30055:SF234">
    <property type="entry name" value="HTH-TYPE TRANSCRIPTIONAL REGULATOR BETI"/>
    <property type="match status" value="1"/>
</dbReference>
<dbReference type="InterPro" id="IPR009057">
    <property type="entry name" value="Homeodomain-like_sf"/>
</dbReference>
<accession>A0ABP9FRT2</accession>
<gene>
    <name evidence="6" type="ORF">GCM10025790_07140</name>
</gene>
<dbReference type="InterPro" id="IPR001647">
    <property type="entry name" value="HTH_TetR"/>
</dbReference>
<keyword evidence="1" id="KW-0805">Transcription regulation</keyword>
<organism evidence="6 7">
    <name type="scientific">Nesterenkonia rhizosphaerae</name>
    <dbReference type="NCBI Taxonomy" id="1348272"/>
    <lineage>
        <taxon>Bacteria</taxon>
        <taxon>Bacillati</taxon>
        <taxon>Actinomycetota</taxon>
        <taxon>Actinomycetes</taxon>
        <taxon>Micrococcales</taxon>
        <taxon>Micrococcaceae</taxon>
        <taxon>Nesterenkonia</taxon>
    </lineage>
</organism>
<feature type="domain" description="HTH tetR-type" evidence="5">
    <location>
        <begin position="1"/>
        <end position="53"/>
    </location>
</feature>
<dbReference type="PANTHER" id="PTHR30055">
    <property type="entry name" value="HTH-TYPE TRANSCRIPTIONAL REGULATOR RUTR"/>
    <property type="match status" value="1"/>
</dbReference>
<protein>
    <submittedName>
        <fullName evidence="6">TetR/AcrR family transcriptional regulator</fullName>
    </submittedName>
</protein>
<evidence type="ECO:0000313" key="7">
    <source>
        <dbReference type="Proteomes" id="UP001500368"/>
    </source>
</evidence>
<dbReference type="Gene3D" id="1.10.357.10">
    <property type="entry name" value="Tetracycline Repressor, domain 2"/>
    <property type="match status" value="1"/>
</dbReference>
<dbReference type="SUPFAM" id="SSF46689">
    <property type="entry name" value="Homeodomain-like"/>
    <property type="match status" value="1"/>
</dbReference>
<evidence type="ECO:0000256" key="1">
    <source>
        <dbReference type="ARBA" id="ARBA00023015"/>
    </source>
</evidence>
<evidence type="ECO:0000259" key="5">
    <source>
        <dbReference type="PROSITE" id="PS50977"/>
    </source>
</evidence>
<sequence>MDAARAEFALHGSTVPLSRIAKRAGVGQGSLYRHFPGRTALAAAVFREDVENLCKQVEAAENPYTTLMNTIQERAPEAAALIDLLTAEEDLPDQAEALRSDLEGLVREVRRASVAAGHMPQRATEEELAAAIRMFALTLAHTAESTRQNTALRARRIIDSWFQSS</sequence>
<name>A0ABP9FRT2_9MICC</name>
<keyword evidence="3" id="KW-0804">Transcription</keyword>
<evidence type="ECO:0000313" key="6">
    <source>
        <dbReference type="EMBL" id="GAA4914735.1"/>
    </source>
</evidence>
<evidence type="ECO:0000256" key="3">
    <source>
        <dbReference type="ARBA" id="ARBA00023163"/>
    </source>
</evidence>
<dbReference type="Pfam" id="PF00440">
    <property type="entry name" value="TetR_N"/>
    <property type="match status" value="1"/>
</dbReference>
<proteinExistence type="predicted"/>
<dbReference type="PROSITE" id="PS50977">
    <property type="entry name" value="HTH_TETR_2"/>
    <property type="match status" value="1"/>
</dbReference>
<comment type="caution">
    <text evidence="6">The sequence shown here is derived from an EMBL/GenBank/DDBJ whole genome shotgun (WGS) entry which is preliminary data.</text>
</comment>